<proteinExistence type="predicted"/>
<evidence type="ECO:0000256" key="1">
    <source>
        <dbReference type="SAM" id="MobiDB-lite"/>
    </source>
</evidence>
<feature type="compositionally biased region" description="Basic and acidic residues" evidence="1">
    <location>
        <begin position="125"/>
        <end position="135"/>
    </location>
</feature>
<sequence length="135" mass="14885">MLEALDQEKGLALAETLTEADERIAAGETVSSSAADRYRTAAAEFSHRYAGTYLGKRELRALVANPRLQVYEDPKAFLACNHDAFTALCNPEPRPPPRRRPEHPRPLPLQPGLPQHQPCPGSPDGWRHPGAGDRK</sequence>
<evidence type="ECO:0000313" key="2">
    <source>
        <dbReference type="EMBL" id="MDU9001919.1"/>
    </source>
</evidence>
<protein>
    <submittedName>
        <fullName evidence="2">Uncharacterized protein</fullName>
    </submittedName>
</protein>
<reference evidence="2 3" key="1">
    <citation type="submission" date="2023-02" db="EMBL/GenBank/DDBJ databases">
        <authorList>
            <person name="Maleckis M."/>
        </authorList>
    </citation>
    <scope>NUCLEOTIDE SEQUENCE [LARGE SCALE GENOMIC DNA]</scope>
    <source>
        <strain evidence="2 3">P8-A2</strain>
    </source>
</reference>
<dbReference type="RefSeq" id="WP_143600356.1">
    <property type="nucleotide sequence ID" value="NZ_CP107955.1"/>
</dbReference>
<keyword evidence="3" id="KW-1185">Reference proteome</keyword>
<accession>A0ABU3V835</accession>
<gene>
    <name evidence="2" type="ORF">PU648_59020</name>
</gene>
<dbReference type="Proteomes" id="UP001257627">
    <property type="component" value="Unassembled WGS sequence"/>
</dbReference>
<feature type="region of interest" description="Disordered" evidence="1">
    <location>
        <begin position="88"/>
        <end position="135"/>
    </location>
</feature>
<dbReference type="EMBL" id="JARAKF010000006">
    <property type="protein sequence ID" value="MDU9001919.1"/>
    <property type="molecule type" value="Genomic_DNA"/>
</dbReference>
<organism evidence="2 3">
    <name type="scientific">Streptomyces mirabilis</name>
    <dbReference type="NCBI Taxonomy" id="68239"/>
    <lineage>
        <taxon>Bacteria</taxon>
        <taxon>Bacillati</taxon>
        <taxon>Actinomycetota</taxon>
        <taxon>Actinomycetes</taxon>
        <taxon>Kitasatosporales</taxon>
        <taxon>Streptomycetaceae</taxon>
        <taxon>Streptomyces</taxon>
    </lineage>
</organism>
<evidence type="ECO:0000313" key="3">
    <source>
        <dbReference type="Proteomes" id="UP001257627"/>
    </source>
</evidence>
<name>A0ABU3V835_9ACTN</name>
<comment type="caution">
    <text evidence="2">The sequence shown here is derived from an EMBL/GenBank/DDBJ whole genome shotgun (WGS) entry which is preliminary data.</text>
</comment>